<evidence type="ECO:0000313" key="3">
    <source>
        <dbReference type="Proteomes" id="UP001341840"/>
    </source>
</evidence>
<protein>
    <recommendedName>
        <fullName evidence="1">DUF4283 domain-containing protein</fullName>
    </recommendedName>
</protein>
<name>A0ABU6S336_9FABA</name>
<gene>
    <name evidence="2" type="ORF">PIB30_001602</name>
</gene>
<evidence type="ECO:0000259" key="1">
    <source>
        <dbReference type="Pfam" id="PF14111"/>
    </source>
</evidence>
<evidence type="ECO:0000313" key="2">
    <source>
        <dbReference type="EMBL" id="MED6130516.1"/>
    </source>
</evidence>
<sequence length="191" mass="22304">MEQGEDPNSEEIPIKDDEVDNLVVLEEEDEHKGRKACSNSLIGRIFANQAFSVEIMENALCSIWDCPAGFRVVDLKNNQFQFYFDVELDMLKIEKESPWLFKHCVLHNIKDSLRLVGPDQKGVEGMRSKRRFLDLVFSIRASPKSCHFLMKESTMKWISEDKLEDWIQANQTLKRIDRVEKPVVRAFRIKV</sequence>
<accession>A0ABU6S336</accession>
<proteinExistence type="predicted"/>
<keyword evidence="3" id="KW-1185">Reference proteome</keyword>
<dbReference type="Proteomes" id="UP001341840">
    <property type="component" value="Unassembled WGS sequence"/>
</dbReference>
<organism evidence="2 3">
    <name type="scientific">Stylosanthes scabra</name>
    <dbReference type="NCBI Taxonomy" id="79078"/>
    <lineage>
        <taxon>Eukaryota</taxon>
        <taxon>Viridiplantae</taxon>
        <taxon>Streptophyta</taxon>
        <taxon>Embryophyta</taxon>
        <taxon>Tracheophyta</taxon>
        <taxon>Spermatophyta</taxon>
        <taxon>Magnoliopsida</taxon>
        <taxon>eudicotyledons</taxon>
        <taxon>Gunneridae</taxon>
        <taxon>Pentapetalae</taxon>
        <taxon>rosids</taxon>
        <taxon>fabids</taxon>
        <taxon>Fabales</taxon>
        <taxon>Fabaceae</taxon>
        <taxon>Papilionoideae</taxon>
        <taxon>50 kb inversion clade</taxon>
        <taxon>dalbergioids sensu lato</taxon>
        <taxon>Dalbergieae</taxon>
        <taxon>Pterocarpus clade</taxon>
        <taxon>Stylosanthes</taxon>
    </lineage>
</organism>
<feature type="domain" description="DUF4283" evidence="1">
    <location>
        <begin position="35"/>
        <end position="107"/>
    </location>
</feature>
<dbReference type="Pfam" id="PF14111">
    <property type="entry name" value="DUF4283"/>
    <property type="match status" value="1"/>
</dbReference>
<dbReference type="EMBL" id="JASCZI010060418">
    <property type="protein sequence ID" value="MED6130516.1"/>
    <property type="molecule type" value="Genomic_DNA"/>
</dbReference>
<dbReference type="InterPro" id="IPR025558">
    <property type="entry name" value="DUF4283"/>
</dbReference>
<reference evidence="2 3" key="1">
    <citation type="journal article" date="2023" name="Plants (Basel)">
        <title>Bridging the Gap: Combining Genomics and Transcriptomics Approaches to Understand Stylosanthes scabra, an Orphan Legume from the Brazilian Caatinga.</title>
        <authorList>
            <person name="Ferreira-Neto J.R.C."/>
            <person name="da Silva M.D."/>
            <person name="Binneck E."/>
            <person name="de Melo N.F."/>
            <person name="da Silva R.H."/>
            <person name="de Melo A.L.T.M."/>
            <person name="Pandolfi V."/>
            <person name="Bustamante F.O."/>
            <person name="Brasileiro-Vidal A.C."/>
            <person name="Benko-Iseppon A.M."/>
        </authorList>
    </citation>
    <scope>NUCLEOTIDE SEQUENCE [LARGE SCALE GENOMIC DNA]</scope>
    <source>
        <tissue evidence="2">Leaves</tissue>
    </source>
</reference>
<comment type="caution">
    <text evidence="2">The sequence shown here is derived from an EMBL/GenBank/DDBJ whole genome shotgun (WGS) entry which is preliminary data.</text>
</comment>